<keyword evidence="3 5" id="KW-1133">Transmembrane helix</keyword>
<keyword evidence="4 5" id="KW-0472">Membrane</keyword>
<keyword evidence="5" id="KW-0813">Transport</keyword>
<evidence type="ECO:0000256" key="3">
    <source>
        <dbReference type="ARBA" id="ARBA00022989"/>
    </source>
</evidence>
<dbReference type="Pfam" id="PF04145">
    <property type="entry name" value="Ctr"/>
    <property type="match status" value="1"/>
</dbReference>
<comment type="similarity">
    <text evidence="5">Belongs to the copper transporter (Ctr) (TC 1.A.56) family. SLC31A subfamily.</text>
</comment>
<keyword evidence="7" id="KW-1185">Reference proteome</keyword>
<dbReference type="GO" id="GO:0005375">
    <property type="term" value="F:copper ion transmembrane transporter activity"/>
    <property type="evidence" value="ECO:0007669"/>
    <property type="project" value="UniProtKB-UniRule"/>
</dbReference>
<dbReference type="AlphaFoldDB" id="A0A5C2SIU6"/>
<dbReference type="GO" id="GO:0005886">
    <property type="term" value="C:plasma membrane"/>
    <property type="evidence" value="ECO:0007669"/>
    <property type="project" value="TreeGrafter"/>
</dbReference>
<comment type="subcellular location">
    <subcellularLocation>
        <location evidence="1 5">Membrane</location>
        <topology evidence="1 5">Multi-pass membrane protein</topology>
    </subcellularLocation>
</comment>
<keyword evidence="5" id="KW-0406">Ion transport</keyword>
<feature type="transmembrane region" description="Helical" evidence="5">
    <location>
        <begin position="138"/>
        <end position="164"/>
    </location>
</feature>
<dbReference type="EMBL" id="ML122257">
    <property type="protein sequence ID" value="RPD63157.1"/>
    <property type="molecule type" value="Genomic_DNA"/>
</dbReference>
<organism evidence="6 7">
    <name type="scientific">Lentinus tigrinus ALCF2SS1-6</name>
    <dbReference type="NCBI Taxonomy" id="1328759"/>
    <lineage>
        <taxon>Eukaryota</taxon>
        <taxon>Fungi</taxon>
        <taxon>Dikarya</taxon>
        <taxon>Basidiomycota</taxon>
        <taxon>Agaricomycotina</taxon>
        <taxon>Agaricomycetes</taxon>
        <taxon>Polyporales</taxon>
        <taxon>Polyporaceae</taxon>
        <taxon>Lentinus</taxon>
    </lineage>
</organism>
<evidence type="ECO:0000313" key="7">
    <source>
        <dbReference type="Proteomes" id="UP000313359"/>
    </source>
</evidence>
<gene>
    <name evidence="6" type="ORF">L227DRAFT_584763</name>
</gene>
<reference evidence="6" key="1">
    <citation type="journal article" date="2018" name="Genome Biol. Evol.">
        <title>Genomics and development of Lentinus tigrinus, a white-rot wood-decaying mushroom with dimorphic fruiting bodies.</title>
        <authorList>
            <person name="Wu B."/>
            <person name="Xu Z."/>
            <person name="Knudson A."/>
            <person name="Carlson A."/>
            <person name="Chen N."/>
            <person name="Kovaka S."/>
            <person name="LaButti K."/>
            <person name="Lipzen A."/>
            <person name="Pennachio C."/>
            <person name="Riley R."/>
            <person name="Schakwitz W."/>
            <person name="Umezawa K."/>
            <person name="Ohm R.A."/>
            <person name="Grigoriev I.V."/>
            <person name="Nagy L.G."/>
            <person name="Gibbons J."/>
            <person name="Hibbett D."/>
        </authorList>
    </citation>
    <scope>NUCLEOTIDE SEQUENCE [LARGE SCALE GENOMIC DNA]</scope>
    <source>
        <strain evidence="6">ALCF2SS1-6</strain>
    </source>
</reference>
<keyword evidence="5" id="KW-0187">Copper transport</keyword>
<dbReference type="Proteomes" id="UP000313359">
    <property type="component" value="Unassembled WGS sequence"/>
</dbReference>
<feature type="transmembrane region" description="Helical" evidence="5">
    <location>
        <begin position="20"/>
        <end position="42"/>
    </location>
</feature>
<dbReference type="PANTHER" id="PTHR12483:SF27">
    <property type="entry name" value="COPPER TRANSPORT PROTEIN CTR1"/>
    <property type="match status" value="1"/>
</dbReference>
<evidence type="ECO:0000256" key="5">
    <source>
        <dbReference type="RuleBase" id="RU367022"/>
    </source>
</evidence>
<evidence type="ECO:0000313" key="6">
    <source>
        <dbReference type="EMBL" id="RPD63157.1"/>
    </source>
</evidence>
<keyword evidence="2 5" id="KW-0812">Transmembrane</keyword>
<sequence length="182" mass="19957">MVMMVPWLHFTGGDSLIFKSWHPSSHGAIAGACIGLVIFAIFERWVNAMRGVLSVYWRTRTLAQMSVPSSSDAPCHDSSSISKPLKVSAVSDGVEEVDISPVPSQRPALRVRRVPRTIPPFLPSHDIPRGALFAFQALLYYVLMLAVMTFQAAYIISIIVGLMIGEVLFGRYAGGAKTHFSH</sequence>
<accession>A0A5C2SIU6</accession>
<dbReference type="OrthoDB" id="73901at2759"/>
<proteinExistence type="inferred from homology"/>
<protein>
    <recommendedName>
        <fullName evidence="5">Copper transport protein</fullName>
    </recommendedName>
</protein>
<dbReference type="InterPro" id="IPR007274">
    <property type="entry name" value="Cop_transporter"/>
</dbReference>
<keyword evidence="5" id="KW-0186">Copper</keyword>
<evidence type="ECO:0000256" key="1">
    <source>
        <dbReference type="ARBA" id="ARBA00004141"/>
    </source>
</evidence>
<name>A0A5C2SIU6_9APHY</name>
<evidence type="ECO:0000256" key="2">
    <source>
        <dbReference type="ARBA" id="ARBA00022692"/>
    </source>
</evidence>
<dbReference type="PANTHER" id="PTHR12483">
    <property type="entry name" value="SOLUTE CARRIER FAMILY 31 COPPER TRANSPORTERS"/>
    <property type="match status" value="1"/>
</dbReference>
<dbReference type="STRING" id="1328759.A0A5C2SIU6"/>
<evidence type="ECO:0000256" key="4">
    <source>
        <dbReference type="ARBA" id="ARBA00023136"/>
    </source>
</evidence>